<name>A0ABW3UT92_9BACL</name>
<dbReference type="Proteomes" id="UP001597180">
    <property type="component" value="Unassembled WGS sequence"/>
</dbReference>
<organism evidence="2 3">
    <name type="scientific">Paenibacillus vulneris</name>
    <dbReference type="NCBI Taxonomy" id="1133364"/>
    <lineage>
        <taxon>Bacteria</taxon>
        <taxon>Bacillati</taxon>
        <taxon>Bacillota</taxon>
        <taxon>Bacilli</taxon>
        <taxon>Bacillales</taxon>
        <taxon>Paenibacillaceae</taxon>
        <taxon>Paenibacillus</taxon>
    </lineage>
</organism>
<evidence type="ECO:0000256" key="1">
    <source>
        <dbReference type="SAM" id="MobiDB-lite"/>
    </source>
</evidence>
<dbReference type="RefSeq" id="WP_345592820.1">
    <property type="nucleotide sequence ID" value="NZ_BAABJG010000036.1"/>
</dbReference>
<feature type="compositionally biased region" description="Polar residues" evidence="1">
    <location>
        <begin position="45"/>
        <end position="64"/>
    </location>
</feature>
<comment type="caution">
    <text evidence="2">The sequence shown here is derived from an EMBL/GenBank/DDBJ whole genome shotgun (WGS) entry which is preliminary data.</text>
</comment>
<reference evidence="3" key="1">
    <citation type="journal article" date="2019" name="Int. J. Syst. Evol. Microbiol.">
        <title>The Global Catalogue of Microorganisms (GCM) 10K type strain sequencing project: providing services to taxonomists for standard genome sequencing and annotation.</title>
        <authorList>
            <consortium name="The Broad Institute Genomics Platform"/>
            <consortium name="The Broad Institute Genome Sequencing Center for Infectious Disease"/>
            <person name="Wu L."/>
            <person name="Ma J."/>
        </authorList>
    </citation>
    <scope>NUCLEOTIDE SEQUENCE [LARGE SCALE GENOMIC DNA]</scope>
    <source>
        <strain evidence="3">CCUG 53270</strain>
    </source>
</reference>
<evidence type="ECO:0000313" key="2">
    <source>
        <dbReference type="EMBL" id="MFD1224153.1"/>
    </source>
</evidence>
<gene>
    <name evidence="2" type="ORF">ACFQ4B_29005</name>
</gene>
<evidence type="ECO:0000313" key="3">
    <source>
        <dbReference type="Proteomes" id="UP001597180"/>
    </source>
</evidence>
<protein>
    <recommendedName>
        <fullName evidence="4">Copper amine oxidase-like N-terminal domain-containing protein</fullName>
    </recommendedName>
</protein>
<sequence length="184" mass="20382">MNRMSWMITITTIFLWTGLGVVQPIHEEAALAMTDSSKPGGRSDMSVQPQKTNPESGQPRFQSVNGLSLTDDLKTVFEMKGQPLSMKQDEILPSLKTYTFNDCSIIMVDGEIEYVVVPASTGKLDIDGDQVPMDIDKLKVKLGQPYFVSEDGIVYKDGSHVLKIYTDVVSGKVTSVHYFQEAVQ</sequence>
<keyword evidence="3" id="KW-1185">Reference proteome</keyword>
<accession>A0ABW3UT92</accession>
<feature type="region of interest" description="Disordered" evidence="1">
    <location>
        <begin position="34"/>
        <end position="64"/>
    </location>
</feature>
<proteinExistence type="predicted"/>
<dbReference type="EMBL" id="JBHTLU010000042">
    <property type="protein sequence ID" value="MFD1224153.1"/>
    <property type="molecule type" value="Genomic_DNA"/>
</dbReference>
<evidence type="ECO:0008006" key="4">
    <source>
        <dbReference type="Google" id="ProtNLM"/>
    </source>
</evidence>